<dbReference type="STRING" id="1423746.FD27_GL001314"/>
<evidence type="ECO:0000259" key="3">
    <source>
        <dbReference type="Pfam" id="PF26337"/>
    </source>
</evidence>
<dbReference type="GO" id="GO:0016740">
    <property type="term" value="F:transferase activity"/>
    <property type="evidence" value="ECO:0007669"/>
    <property type="project" value="UniProtKB-KW"/>
</dbReference>
<feature type="domain" description="Glucosyltransferase 3-like C-terminal" evidence="3">
    <location>
        <begin position="172"/>
        <end position="331"/>
    </location>
</feature>
<dbReference type="Gene3D" id="3.40.50.2000">
    <property type="entry name" value="Glycogen Phosphorylase B"/>
    <property type="match status" value="2"/>
</dbReference>
<organism evidence="4 5">
    <name type="scientific">Limosilactobacillus frumenti DSM 13145</name>
    <dbReference type="NCBI Taxonomy" id="1423746"/>
    <lineage>
        <taxon>Bacteria</taxon>
        <taxon>Bacillati</taxon>
        <taxon>Bacillota</taxon>
        <taxon>Bacilli</taxon>
        <taxon>Lactobacillales</taxon>
        <taxon>Lactobacillaceae</taxon>
        <taxon>Limosilactobacillus</taxon>
    </lineage>
</organism>
<evidence type="ECO:0000256" key="1">
    <source>
        <dbReference type="ARBA" id="ARBA00022679"/>
    </source>
</evidence>
<dbReference type="Pfam" id="PF26337">
    <property type="entry name" value="Gtf3_C"/>
    <property type="match status" value="1"/>
</dbReference>
<dbReference type="Proteomes" id="UP000051445">
    <property type="component" value="Unassembled WGS sequence"/>
</dbReference>
<dbReference type="Pfam" id="PF26334">
    <property type="entry name" value="Gtf3_N"/>
    <property type="match status" value="1"/>
</dbReference>
<reference evidence="4 5" key="1">
    <citation type="journal article" date="2015" name="Genome Announc.">
        <title>Expanding the biotechnology potential of lactobacilli through comparative genomics of 213 strains and associated genera.</title>
        <authorList>
            <person name="Sun Z."/>
            <person name="Harris H.M."/>
            <person name="McCann A."/>
            <person name="Guo C."/>
            <person name="Argimon S."/>
            <person name="Zhang W."/>
            <person name="Yang X."/>
            <person name="Jeffery I.B."/>
            <person name="Cooney J.C."/>
            <person name="Kagawa T.F."/>
            <person name="Liu W."/>
            <person name="Song Y."/>
            <person name="Salvetti E."/>
            <person name="Wrobel A."/>
            <person name="Rasinkangas P."/>
            <person name="Parkhill J."/>
            <person name="Rea M.C."/>
            <person name="O'Sullivan O."/>
            <person name="Ritari J."/>
            <person name="Douillard F.P."/>
            <person name="Paul Ross R."/>
            <person name="Yang R."/>
            <person name="Briner A.E."/>
            <person name="Felis G.E."/>
            <person name="de Vos W.M."/>
            <person name="Barrangou R."/>
            <person name="Klaenhammer T.R."/>
            <person name="Caufield P.W."/>
            <person name="Cui Y."/>
            <person name="Zhang H."/>
            <person name="O'Toole P.W."/>
        </authorList>
    </citation>
    <scope>NUCLEOTIDE SEQUENCE [LARGE SCALE GENOMIC DNA]</scope>
    <source>
        <strain evidence="4 5">DSM 13145</strain>
    </source>
</reference>
<dbReference type="OrthoDB" id="9790931at2"/>
<dbReference type="PATRIC" id="fig|1423746.3.peg.1339"/>
<proteinExistence type="predicted"/>
<dbReference type="EMBL" id="AZER01000024">
    <property type="protein sequence ID" value="KRL26176.1"/>
    <property type="molecule type" value="Genomic_DNA"/>
</dbReference>
<evidence type="ECO:0000313" key="5">
    <source>
        <dbReference type="Proteomes" id="UP000051445"/>
    </source>
</evidence>
<keyword evidence="1 4" id="KW-0808">Transferase</keyword>
<dbReference type="PIRSF" id="PIRSF007023">
    <property type="entry name" value="UDP-Galf_transf"/>
    <property type="match status" value="1"/>
</dbReference>
<protein>
    <submittedName>
        <fullName evidence="4">Galactofuranosyltransferase</fullName>
    </submittedName>
</protein>
<comment type="caution">
    <text evidence="4">The sequence shown here is derived from an EMBL/GenBank/DDBJ whole genome shotgun (WGS) entry which is preliminary data.</text>
</comment>
<feature type="domain" description="Glucosyltransferase 3-like N-terminal" evidence="2">
    <location>
        <begin position="12"/>
        <end position="153"/>
    </location>
</feature>
<name>A0A0R1P0W0_9LACO</name>
<dbReference type="AlphaFoldDB" id="A0A0R1P0W0"/>
<dbReference type="InterPro" id="IPR058592">
    <property type="entry name" value="Gtf3_C"/>
</dbReference>
<dbReference type="InterPro" id="IPR058591">
    <property type="entry name" value="Gtf3_N"/>
</dbReference>
<evidence type="ECO:0000259" key="2">
    <source>
        <dbReference type="Pfam" id="PF26334"/>
    </source>
</evidence>
<sequence length="335" mass="38683">MSKVIFTVDEHNENNNAGPKAKVDFDYFMSKEGYQIVHQHFDVHSKFKKFLYGSFIIPNLFHHDYYDEMIFQYPTYSSYIMKRMIPKMREHSKKLYFLIHDVESLRLSVGNDEYLASERELFNLADGLIVHNSQMRHWLSVHGISVPMVDLDIFDYQNPQPVQSDGEYQYSICFAGNLAKSDFLNKLSLNKAKLDIYGPHPSSQYQHGVVYKGIYSPNELPKHLSENFGLVWDGSSVDTCDGKYGNYLRYNAPHKTSLYLSTGIPVIIWKKAALADFIVEHCVGMTVDSLEELDDVLTNITADDYKKMKLNAIKLARQIRSGYYSTQAVKAIEQY</sequence>
<dbReference type="RefSeq" id="WP_057752255.1">
    <property type="nucleotide sequence ID" value="NZ_AZER01000024.1"/>
</dbReference>
<accession>A0A0R1P0W0</accession>
<gene>
    <name evidence="4" type="ORF">FD27_GL001314</name>
</gene>
<evidence type="ECO:0000313" key="4">
    <source>
        <dbReference type="EMBL" id="KRL26176.1"/>
    </source>
</evidence>
<keyword evidence="5" id="KW-1185">Reference proteome</keyword>